<dbReference type="SUPFAM" id="SSF47384">
    <property type="entry name" value="Homodimeric domain of signal transducing histidine kinase"/>
    <property type="match status" value="1"/>
</dbReference>
<dbReference type="GO" id="GO:0000155">
    <property type="term" value="F:phosphorelay sensor kinase activity"/>
    <property type="evidence" value="ECO:0007669"/>
    <property type="project" value="InterPro"/>
</dbReference>
<accession>A0A327P6R8</accession>
<keyword evidence="4" id="KW-0472">Membrane</keyword>
<keyword evidence="3" id="KW-0597">Phosphoprotein</keyword>
<dbReference type="Pfam" id="PF02518">
    <property type="entry name" value="HATPase_c"/>
    <property type="match status" value="1"/>
</dbReference>
<dbReference type="Gene3D" id="1.10.287.130">
    <property type="match status" value="1"/>
</dbReference>
<dbReference type="PANTHER" id="PTHR43547:SF2">
    <property type="entry name" value="HYBRID SIGNAL TRANSDUCTION HISTIDINE KINASE C"/>
    <property type="match status" value="1"/>
</dbReference>
<feature type="transmembrane region" description="Helical" evidence="4">
    <location>
        <begin position="180"/>
        <end position="198"/>
    </location>
</feature>
<feature type="transmembrane region" description="Helical" evidence="4">
    <location>
        <begin position="95"/>
        <end position="115"/>
    </location>
</feature>
<dbReference type="InterPro" id="IPR000014">
    <property type="entry name" value="PAS"/>
</dbReference>
<evidence type="ECO:0000256" key="4">
    <source>
        <dbReference type="SAM" id="Phobius"/>
    </source>
</evidence>
<proteinExistence type="predicted"/>
<dbReference type="SMART" id="SM00387">
    <property type="entry name" value="HATPase_c"/>
    <property type="match status" value="1"/>
</dbReference>
<feature type="transmembrane region" description="Helical" evidence="4">
    <location>
        <begin position="204"/>
        <end position="226"/>
    </location>
</feature>
<name>A0A327P6R8_9BACT</name>
<feature type="transmembrane region" description="Helical" evidence="4">
    <location>
        <begin position="146"/>
        <end position="168"/>
    </location>
</feature>
<dbReference type="Gene3D" id="3.30.450.20">
    <property type="entry name" value="PAS domain"/>
    <property type="match status" value="1"/>
</dbReference>
<dbReference type="InterPro" id="IPR003594">
    <property type="entry name" value="HATPase_dom"/>
</dbReference>
<protein>
    <recommendedName>
        <fullName evidence="2">histidine kinase</fullName>
        <ecNumber evidence="2">2.7.13.3</ecNumber>
    </recommendedName>
</protein>
<feature type="transmembrane region" description="Helical" evidence="4">
    <location>
        <begin position="65"/>
        <end position="89"/>
    </location>
</feature>
<dbReference type="InterPro" id="IPR036890">
    <property type="entry name" value="HATPase_C_sf"/>
</dbReference>
<dbReference type="RefSeq" id="WP_111612204.1">
    <property type="nucleotide sequence ID" value="NZ_QLLK01000008.1"/>
</dbReference>
<gene>
    <name evidence="7" type="ORF">LV83_02866</name>
</gene>
<keyword evidence="4" id="KW-1133">Transmembrane helix</keyword>
<evidence type="ECO:0000256" key="3">
    <source>
        <dbReference type="ARBA" id="ARBA00022553"/>
    </source>
</evidence>
<dbReference type="EC" id="2.7.13.3" evidence="2"/>
<comment type="catalytic activity">
    <reaction evidence="1">
        <text>ATP + protein L-histidine = ADP + protein N-phospho-L-histidine.</text>
        <dbReference type="EC" id="2.7.13.3"/>
    </reaction>
</comment>
<dbReference type="InterPro" id="IPR036097">
    <property type="entry name" value="HisK_dim/P_sf"/>
</dbReference>
<feature type="domain" description="PAC" evidence="6">
    <location>
        <begin position="297"/>
        <end position="352"/>
    </location>
</feature>
<dbReference type="Proteomes" id="UP000249610">
    <property type="component" value="Unassembled WGS sequence"/>
</dbReference>
<evidence type="ECO:0000313" key="8">
    <source>
        <dbReference type="Proteomes" id="UP000249610"/>
    </source>
</evidence>
<dbReference type="PRINTS" id="PR00344">
    <property type="entry name" value="BCTRLSENSOR"/>
</dbReference>
<dbReference type="SUPFAM" id="SSF55874">
    <property type="entry name" value="ATPase domain of HSP90 chaperone/DNA topoisomerase II/histidine kinase"/>
    <property type="match status" value="1"/>
</dbReference>
<dbReference type="PROSITE" id="PS50109">
    <property type="entry name" value="HIS_KIN"/>
    <property type="match status" value="1"/>
</dbReference>
<sequence length="588" mass="66792">MEFILNPFSLTLIISGLLVGALSVYISVKVEGSTRLIALTMLCASIWGFFYGLELSVSTREAILIFIKLEYVGISFLGAFWLIFSLIYTSFRPKYYGIILALVLVIPILTYILVLTNDSHQLFYKSISIIESGALSIANIEIGPWYIVNLIYTYTLYLLGYLIIWWRFRFSDQLFKTQTRLMLLAGVFPMIFNLLYQFEIIIPLQVIDLTPFSFLFTYLILGFAILKYQLFNIKPIAHNKVIEAITKGVLLVDAQDRIVDFNPAFLAFGISTEKVKISIEVQDIFQNQRDILALITTGVANRIESKITSDGNRRFFQIETIPLLNRKSNKNGLIVLFEDITEQKSINQTLKNQKLELQQLNDLKDKYFSIISHDLKGPIFGIKELIHLTNSGMVAQDEFMSMLPEVSRNMEQVALLLENLLAWSSSQLKGGERVKPQEFDIHKILEQQKSILERIANEKQLEIEIKPQAKSLISADKNMIELAVRNIISNSIKFSKKGGEIKISTHDELQFVIICIEDYGKGISKENLLKINEGISFTTVGENNESGTGLGLVLVKEYIQKNNGSIEVFSQEGKGTKFCIYLPISTQE</sequence>
<comment type="caution">
    <text evidence="7">The sequence shown here is derived from an EMBL/GenBank/DDBJ whole genome shotgun (WGS) entry which is preliminary data.</text>
</comment>
<dbReference type="InterPro" id="IPR004358">
    <property type="entry name" value="Sig_transdc_His_kin-like_C"/>
</dbReference>
<dbReference type="InterPro" id="IPR035965">
    <property type="entry name" value="PAS-like_dom_sf"/>
</dbReference>
<evidence type="ECO:0000259" key="6">
    <source>
        <dbReference type="PROSITE" id="PS50113"/>
    </source>
</evidence>
<evidence type="ECO:0000259" key="5">
    <source>
        <dbReference type="PROSITE" id="PS50109"/>
    </source>
</evidence>
<dbReference type="NCBIfam" id="TIGR00229">
    <property type="entry name" value="sensory_box"/>
    <property type="match status" value="1"/>
</dbReference>
<dbReference type="Pfam" id="PF13426">
    <property type="entry name" value="PAS_9"/>
    <property type="match status" value="1"/>
</dbReference>
<dbReference type="SUPFAM" id="SSF55785">
    <property type="entry name" value="PYP-like sensor domain (PAS domain)"/>
    <property type="match status" value="1"/>
</dbReference>
<reference evidence="7 8" key="1">
    <citation type="submission" date="2018-06" db="EMBL/GenBank/DDBJ databases">
        <title>Genomic Encyclopedia of Archaeal and Bacterial Type Strains, Phase II (KMG-II): from individual species to whole genera.</title>
        <authorList>
            <person name="Goeker M."/>
        </authorList>
    </citation>
    <scope>NUCLEOTIDE SEQUENCE [LARGE SCALE GENOMIC DNA]</scope>
    <source>
        <strain evidence="7 8">DSM 23446</strain>
    </source>
</reference>
<dbReference type="EMBL" id="QLLK01000008">
    <property type="protein sequence ID" value="RAI87949.1"/>
    <property type="molecule type" value="Genomic_DNA"/>
</dbReference>
<dbReference type="OrthoDB" id="1269247at2"/>
<evidence type="ECO:0000313" key="7">
    <source>
        <dbReference type="EMBL" id="RAI87949.1"/>
    </source>
</evidence>
<evidence type="ECO:0000256" key="1">
    <source>
        <dbReference type="ARBA" id="ARBA00000085"/>
    </source>
</evidence>
<organism evidence="7 8">
    <name type="scientific">Algoriphagus yeomjeoni</name>
    <dbReference type="NCBI Taxonomy" id="291403"/>
    <lineage>
        <taxon>Bacteria</taxon>
        <taxon>Pseudomonadati</taxon>
        <taxon>Bacteroidota</taxon>
        <taxon>Cytophagia</taxon>
        <taxon>Cytophagales</taxon>
        <taxon>Cyclobacteriaceae</taxon>
        <taxon>Algoriphagus</taxon>
    </lineage>
</organism>
<dbReference type="InterPro" id="IPR031621">
    <property type="entry name" value="HisKA_7TM"/>
</dbReference>
<dbReference type="Gene3D" id="3.30.565.10">
    <property type="entry name" value="Histidine kinase-like ATPase, C-terminal domain"/>
    <property type="match status" value="1"/>
</dbReference>
<dbReference type="PROSITE" id="PS50113">
    <property type="entry name" value="PAC"/>
    <property type="match status" value="1"/>
</dbReference>
<dbReference type="PANTHER" id="PTHR43547">
    <property type="entry name" value="TWO-COMPONENT HISTIDINE KINASE"/>
    <property type="match status" value="1"/>
</dbReference>
<dbReference type="InterPro" id="IPR000700">
    <property type="entry name" value="PAS-assoc_C"/>
</dbReference>
<keyword evidence="4" id="KW-0812">Transmembrane</keyword>
<dbReference type="Pfam" id="PF16927">
    <property type="entry name" value="HisKA_7TM"/>
    <property type="match status" value="1"/>
</dbReference>
<feature type="domain" description="Histidine kinase" evidence="5">
    <location>
        <begin position="370"/>
        <end position="586"/>
    </location>
</feature>
<dbReference type="AlphaFoldDB" id="A0A327P6R8"/>
<dbReference type="InterPro" id="IPR005467">
    <property type="entry name" value="His_kinase_dom"/>
</dbReference>
<feature type="transmembrane region" description="Helical" evidence="4">
    <location>
        <begin position="34"/>
        <end position="53"/>
    </location>
</feature>
<evidence type="ECO:0000256" key="2">
    <source>
        <dbReference type="ARBA" id="ARBA00012438"/>
    </source>
</evidence>
<dbReference type="CDD" id="cd00130">
    <property type="entry name" value="PAS"/>
    <property type="match status" value="1"/>
</dbReference>
<feature type="transmembrane region" description="Helical" evidence="4">
    <location>
        <begin position="7"/>
        <end position="28"/>
    </location>
</feature>
<keyword evidence="8" id="KW-1185">Reference proteome</keyword>